<accession>A0ABX5JJG9</accession>
<dbReference type="RefSeq" id="WP_108526718.1">
    <property type="nucleotide sequence ID" value="NZ_MUXF01000001.1"/>
</dbReference>
<name>A0ABX5JJG9_9BACT</name>
<sequence length="61" mass="7324">MKTCENCGCKVYGGYCVNCNEEHFIEEQYIEMHMEVPESIYNKSRKDDKEARKRLKKWTEA</sequence>
<evidence type="ECO:0000313" key="1">
    <source>
        <dbReference type="EMBL" id="PUE67406.1"/>
    </source>
</evidence>
<reference evidence="1 2" key="1">
    <citation type="submission" date="2017-02" db="EMBL/GenBank/DDBJ databases">
        <title>Arcobacter lacus sp. nov., a new species isolated from reclaimed water.</title>
        <authorList>
            <person name="Figueras M.J."/>
            <person name="Perez-Cataluna A."/>
            <person name="Salas-Masso N."/>
        </authorList>
    </citation>
    <scope>NUCLEOTIDE SEQUENCE [LARGE SCALE GENOMIC DNA]</scope>
    <source>
        <strain evidence="1 2">RW43-9</strain>
    </source>
</reference>
<proteinExistence type="predicted"/>
<evidence type="ECO:0000313" key="2">
    <source>
        <dbReference type="Proteomes" id="UP000251311"/>
    </source>
</evidence>
<organism evidence="1 2">
    <name type="scientific">Arcobacter lacus</name>
    <dbReference type="NCBI Taxonomy" id="1912876"/>
    <lineage>
        <taxon>Bacteria</taxon>
        <taxon>Pseudomonadati</taxon>
        <taxon>Campylobacterota</taxon>
        <taxon>Epsilonproteobacteria</taxon>
        <taxon>Campylobacterales</taxon>
        <taxon>Arcobacteraceae</taxon>
        <taxon>Arcobacter</taxon>
    </lineage>
</organism>
<comment type="caution">
    <text evidence="1">The sequence shown here is derived from an EMBL/GenBank/DDBJ whole genome shotgun (WGS) entry which is preliminary data.</text>
</comment>
<dbReference type="Proteomes" id="UP000251311">
    <property type="component" value="Unassembled WGS sequence"/>
</dbReference>
<gene>
    <name evidence="1" type="ORF">B0175_00035</name>
</gene>
<protein>
    <submittedName>
        <fullName evidence="1">Uncharacterized protein</fullName>
    </submittedName>
</protein>
<dbReference type="EMBL" id="MUXF01000001">
    <property type="protein sequence ID" value="PUE67406.1"/>
    <property type="molecule type" value="Genomic_DNA"/>
</dbReference>
<keyword evidence="2" id="KW-1185">Reference proteome</keyword>